<dbReference type="Pfam" id="PF08722">
    <property type="entry name" value="Tn7_TnsA-like_N"/>
    <property type="match status" value="1"/>
</dbReference>
<evidence type="ECO:0000256" key="1">
    <source>
        <dbReference type="HAMAP-Rule" id="MF_04160"/>
    </source>
</evidence>
<dbReference type="InterPro" id="IPR014833">
    <property type="entry name" value="TnsA_N"/>
</dbReference>
<keyword evidence="1" id="KW-0540">Nuclease</keyword>
<reference evidence="4 5" key="1">
    <citation type="journal article" date="2015" name="Genome Announc.">
        <title>Genome Sequence of Salmonella enterica Phage Det7.</title>
        <authorList>
            <person name="Casjens S.R."/>
            <person name="Jacobs-Sera D."/>
            <person name="Hatfull G.F."/>
            <person name="Hendrix R.W."/>
        </authorList>
    </citation>
    <scope>NUCLEOTIDE SEQUENCE [LARGE SCALE GENOMIC DNA]</scope>
</reference>
<sequence>MASYLQGKFIPNNPQKYVGDVKDIVFRSSLELVAFKFCDMNPAIVKWGSETCVIPYISPVDGRAHRYFMDLKVWTRRQDSDELQITLIEIKPKDQIKEPRKTKTMKESTFNNSMRTWLVNQAKWTATKEHCAKVGWKFIIWTEEHLVPGEDPEVKKQFALRSKKKREVEMEDRRRAQRINALKEQMKKETANKQPTQSEDDGLLLP</sequence>
<dbReference type="GO" id="GO:0004519">
    <property type="term" value="F:endonuclease activity"/>
    <property type="evidence" value="ECO:0007669"/>
    <property type="project" value="UniProtKB-UniRule"/>
</dbReference>
<dbReference type="GeneID" id="24366676"/>
<organism evidence="4 5">
    <name type="scientific">Salmonella phage Det7</name>
    <dbReference type="NCBI Taxonomy" id="454798"/>
    <lineage>
        <taxon>Viruses</taxon>
        <taxon>Duplodnaviria</taxon>
        <taxon>Heunggongvirae</taxon>
        <taxon>Uroviricota</taxon>
        <taxon>Caudoviricetes</taxon>
        <taxon>Pantevenvirales</taxon>
        <taxon>Ackermannviridae</taxon>
        <taxon>Cvivirinae</taxon>
        <taxon>Kuttervirus</taxon>
        <taxon>Kuttervirus Det7</taxon>
    </lineage>
</organism>
<dbReference type="RefSeq" id="YP_009140308.1">
    <property type="nucleotide sequence ID" value="NC_027119.1"/>
</dbReference>
<evidence type="ECO:0000259" key="3">
    <source>
        <dbReference type="Pfam" id="PF08722"/>
    </source>
</evidence>
<protein>
    <recommendedName>
        <fullName evidence="1">Head completion nuclease</fullName>
        <ecNumber evidence="1">3.1.-.-</ecNumber>
    </recommendedName>
</protein>
<feature type="region of interest" description="Disordered" evidence="2">
    <location>
        <begin position="181"/>
        <end position="206"/>
    </location>
</feature>
<feature type="domain" description="TnsA endonuclease N-terminal" evidence="3">
    <location>
        <begin position="41"/>
        <end position="143"/>
    </location>
</feature>
<dbReference type="EC" id="3.1.-.-" evidence="1"/>
<keyword evidence="1" id="KW-0255">Endonuclease</keyword>
<name>A0A0C5PSA2_9CAUD</name>
<dbReference type="EMBL" id="KP797973">
    <property type="protein sequence ID" value="AJQ20950.1"/>
    <property type="molecule type" value="Genomic_DNA"/>
</dbReference>
<keyword evidence="1" id="KW-0269">Exonuclease</keyword>
<dbReference type="Proteomes" id="UP000032405">
    <property type="component" value="Segment"/>
</dbReference>
<dbReference type="KEGG" id="vg:24366676"/>
<comment type="function">
    <text evidence="1">During phage morphogenesis, plays an essential role in the head-tail joining step. The associated nuclease activity is essential for morphogenesis, possibly by cleaving packaged DNA to enable the joining of heads to tails. Displays both exo- and endonuclease activity.</text>
</comment>
<keyword evidence="1" id="KW-0378">Hydrolase</keyword>
<feature type="active site" evidence="1">
    <location>
        <position position="31"/>
    </location>
</feature>
<keyword evidence="5" id="KW-1185">Reference proteome</keyword>
<comment type="similarity">
    <text evidence="1">Belongs to the Caudovirales head completion nuclease family.</text>
</comment>
<feature type="active site" evidence="1">
    <location>
        <position position="70"/>
    </location>
</feature>
<feature type="active site" evidence="1">
    <location>
        <position position="91"/>
    </location>
</feature>
<evidence type="ECO:0000313" key="4">
    <source>
        <dbReference type="EMBL" id="AJQ20950.1"/>
    </source>
</evidence>
<evidence type="ECO:0000313" key="5">
    <source>
        <dbReference type="Proteomes" id="UP000032405"/>
    </source>
</evidence>
<dbReference type="HAMAP" id="MF_04160">
    <property type="entry name" value="NUCL_HEAD_T4"/>
    <property type="match status" value="1"/>
</dbReference>
<dbReference type="GO" id="GO:0004527">
    <property type="term" value="F:exonuclease activity"/>
    <property type="evidence" value="ECO:0007669"/>
    <property type="project" value="UniProtKB-UniRule"/>
</dbReference>
<proteinExistence type="inferred from homology"/>
<evidence type="ECO:0000256" key="2">
    <source>
        <dbReference type="SAM" id="MobiDB-lite"/>
    </source>
</evidence>
<dbReference type="Gene3D" id="3.40.91.30">
    <property type="match status" value="1"/>
</dbReference>
<dbReference type="InterPro" id="IPR046390">
    <property type="entry name" value="NUCL_HEAD_T4"/>
</dbReference>
<gene>
    <name evidence="4" type="primary">131</name>
    <name evidence="4" type="ORF">DET7_131</name>
</gene>
<accession>A0A0C5PSA2</accession>